<feature type="transmembrane region" description="Helical" evidence="1">
    <location>
        <begin position="147"/>
        <end position="174"/>
    </location>
</feature>
<reference evidence="2 3" key="1">
    <citation type="submission" date="2019-12" db="EMBL/GenBank/DDBJ databases">
        <authorList>
            <person name="Huq M.A."/>
        </authorList>
    </citation>
    <scope>NUCLEOTIDE SEQUENCE [LARGE SCALE GENOMIC DNA]</scope>
    <source>
        <strain evidence="2 3">MAH-18</strain>
    </source>
</reference>
<accession>A0A6L6XNY1</accession>
<evidence type="ECO:0000256" key="1">
    <source>
        <dbReference type="SAM" id="Phobius"/>
    </source>
</evidence>
<comment type="caution">
    <text evidence="2">The sequence shown here is derived from an EMBL/GenBank/DDBJ whole genome shotgun (WGS) entry which is preliminary data.</text>
</comment>
<feature type="transmembrane region" description="Helical" evidence="1">
    <location>
        <begin position="37"/>
        <end position="59"/>
    </location>
</feature>
<gene>
    <name evidence="2" type="ORF">GON03_04470</name>
</gene>
<evidence type="ECO:0000313" key="3">
    <source>
        <dbReference type="Proteomes" id="UP000473525"/>
    </source>
</evidence>
<organism evidence="2 3">
    <name type="scientific">Nocardioides agri</name>
    <dbReference type="NCBI Taxonomy" id="2682843"/>
    <lineage>
        <taxon>Bacteria</taxon>
        <taxon>Bacillati</taxon>
        <taxon>Actinomycetota</taxon>
        <taxon>Actinomycetes</taxon>
        <taxon>Propionibacteriales</taxon>
        <taxon>Nocardioidaceae</taxon>
        <taxon>Nocardioides</taxon>
    </lineage>
</organism>
<feature type="transmembrane region" description="Helical" evidence="1">
    <location>
        <begin position="124"/>
        <end position="140"/>
    </location>
</feature>
<protein>
    <submittedName>
        <fullName evidence="2">Uncharacterized protein</fullName>
    </submittedName>
</protein>
<evidence type="ECO:0000313" key="2">
    <source>
        <dbReference type="EMBL" id="MVQ48423.1"/>
    </source>
</evidence>
<keyword evidence="1" id="KW-1133">Transmembrane helix</keyword>
<name>A0A6L6XNY1_9ACTN</name>
<proteinExistence type="predicted"/>
<keyword evidence="3" id="KW-1185">Reference proteome</keyword>
<keyword evidence="1" id="KW-0812">Transmembrane</keyword>
<dbReference type="Proteomes" id="UP000473525">
    <property type="component" value="Unassembled WGS sequence"/>
</dbReference>
<keyword evidence="1" id="KW-0472">Membrane</keyword>
<feature type="transmembrane region" description="Helical" evidence="1">
    <location>
        <begin position="66"/>
        <end position="86"/>
    </location>
</feature>
<sequence length="196" mass="20142">MAAGVRRWAPFALVLVGPAAALLVTLLHPGPSGHWSGHLAAAGGSVGVAVALVVGLCVVRPRLPAAALASLVVVGAGLALEAVGNIRAARSLWETTYDDAEAGTYGPLYDGYEWGHTVAERGDTVVILGSLAFAVALGLHRRVGVRVAVAGGVLAFWPPWVYPALGPVLLLAWVHARARTHDRAAAPDPPVVVPTE</sequence>
<dbReference type="RefSeq" id="WP_157340612.1">
    <property type="nucleotide sequence ID" value="NZ_WSEK01000004.1"/>
</dbReference>
<dbReference type="EMBL" id="WSEK01000004">
    <property type="protein sequence ID" value="MVQ48423.1"/>
    <property type="molecule type" value="Genomic_DNA"/>
</dbReference>
<dbReference type="AlphaFoldDB" id="A0A6L6XNY1"/>